<evidence type="ECO:0000259" key="5">
    <source>
        <dbReference type="Pfam" id="PF00177"/>
    </source>
</evidence>
<proteinExistence type="inferred from homology"/>
<feature type="region of interest" description="Disordered" evidence="4">
    <location>
        <begin position="200"/>
        <end position="232"/>
    </location>
</feature>
<keyword evidence="3" id="KW-0687">Ribonucleoprotein</keyword>
<dbReference type="Gene3D" id="1.10.455.10">
    <property type="entry name" value="Ribosomal protein S7 domain"/>
    <property type="match status" value="1"/>
</dbReference>
<name>A0A167RM18_BOTBR</name>
<gene>
    <name evidence="6" type="primary">rps7</name>
</gene>
<accession>A0A167RM18</accession>
<geneLocation type="mitochondrion" evidence="6"/>
<reference evidence="6" key="1">
    <citation type="journal article" date="2016" name="Genome Announc.">
        <title>Complete Chloroplast and Mitochondrial Genome Sequences of the Hydrocarbon Oil-Producing Green Microalga Botryococcus braunii Race B (Showa).</title>
        <authorList>
            <person name="Blifernez-Klassen O."/>
            <person name="Wibberg D."/>
            <person name="Winkler A."/>
            <person name="Blom J."/>
            <person name="Goesmann A."/>
            <person name="Kalinowski J."/>
            <person name="Kruse O."/>
        </authorList>
    </citation>
    <scope>NUCLEOTIDE SEQUENCE</scope>
    <source>
        <strain evidence="6">Showa</strain>
    </source>
</reference>
<sequence>MAGDQISNQLMVHGKKGKGRKIFSQSINLFNYELQKTFLKEESSPALAAWDTPLTLVTRSTGQGGRLLQLPVHKLYPLGGADPVPDPPRGYRPPYPLEGSKEAESSELPSSPLGELPSTFGLRVRGFRKVGIPLTPDPMRGTGLTGAEPIATATPCGFGVRVKSNPLVFVNQIKPYRDGESSFSPFSPFLPKGIAWQKGEHPDRVRRSIPPVSFSSPNPRGVDGSSPRRGYQGVRVRARVGTPKGVQLPSTLRSYPFRGSGRHQPPMVAKHELPSTPNPQGVQVAEYELPSTPLGLGSGVSSISPNPRGGDKANEGACANPSGVRPVLTLARFTLYGVSTLTPKGYRKARPPQPKVLTGARPNQPKGYAKQSLRPNPVPFRVQGKGENKEKLQLLEKLSHCVQKAVENCRPTLEVRNKKVGGSTRQIPALVPQKRGERISLQWILSSAEKRKRGLKKQFSSCFSDELIESFYRRGEAKMRRDSLHKLAEGNRSYLRYRWWLSFHLSSLFSLHWLIIT</sequence>
<comment type="similarity">
    <text evidence="1">Belongs to the universal ribosomal protein uS7 family.</text>
</comment>
<protein>
    <submittedName>
        <fullName evidence="6">Ribosomal protein S7</fullName>
    </submittedName>
</protein>
<evidence type="ECO:0000256" key="3">
    <source>
        <dbReference type="ARBA" id="ARBA00023274"/>
    </source>
</evidence>
<dbReference type="Pfam" id="PF00177">
    <property type="entry name" value="Ribosomal_S7"/>
    <property type="match status" value="1"/>
</dbReference>
<dbReference type="GO" id="GO:0005840">
    <property type="term" value="C:ribosome"/>
    <property type="evidence" value="ECO:0007669"/>
    <property type="project" value="UniProtKB-KW"/>
</dbReference>
<dbReference type="AlphaFoldDB" id="A0A167RM18"/>
<evidence type="ECO:0000256" key="4">
    <source>
        <dbReference type="SAM" id="MobiDB-lite"/>
    </source>
</evidence>
<organism evidence="6">
    <name type="scientific">Botryococcus braunii Showa</name>
    <dbReference type="NCBI Taxonomy" id="1202541"/>
    <lineage>
        <taxon>Eukaryota</taxon>
        <taxon>Viridiplantae</taxon>
        <taxon>Chlorophyta</taxon>
        <taxon>core chlorophytes</taxon>
        <taxon>Trebouxiophyceae</taxon>
        <taxon>Trebouxiophyceae incertae sedis</taxon>
        <taxon>Elliptochloris clade</taxon>
        <taxon>Botryococcus</taxon>
    </lineage>
</organism>
<feature type="compositionally biased region" description="Low complexity" evidence="4">
    <location>
        <begin position="106"/>
        <end position="115"/>
    </location>
</feature>
<evidence type="ECO:0000313" key="6">
    <source>
        <dbReference type="EMBL" id="SAI76012.1"/>
    </source>
</evidence>
<evidence type="ECO:0000256" key="1">
    <source>
        <dbReference type="ARBA" id="ARBA00007151"/>
    </source>
</evidence>
<feature type="region of interest" description="Disordered" evidence="4">
    <location>
        <begin position="78"/>
        <end position="115"/>
    </location>
</feature>
<dbReference type="InterPro" id="IPR036823">
    <property type="entry name" value="Ribosomal_uS7_dom_sf"/>
</dbReference>
<keyword evidence="6" id="KW-0496">Mitochondrion</keyword>
<dbReference type="GO" id="GO:1990904">
    <property type="term" value="C:ribonucleoprotein complex"/>
    <property type="evidence" value="ECO:0007669"/>
    <property type="project" value="UniProtKB-KW"/>
</dbReference>
<evidence type="ECO:0000256" key="2">
    <source>
        <dbReference type="ARBA" id="ARBA00022980"/>
    </source>
</evidence>
<feature type="region of interest" description="Disordered" evidence="4">
    <location>
        <begin position="344"/>
        <end position="383"/>
    </location>
</feature>
<dbReference type="EMBL" id="LT545992">
    <property type="protein sequence ID" value="SAI76012.1"/>
    <property type="molecule type" value="Genomic_DNA"/>
</dbReference>
<feature type="compositionally biased region" description="Pro residues" evidence="4">
    <location>
        <begin position="84"/>
        <end position="96"/>
    </location>
</feature>
<feature type="domain" description="Small ribosomal subunit protein uS7" evidence="5">
    <location>
        <begin position="401"/>
        <end position="492"/>
    </location>
</feature>
<dbReference type="InterPro" id="IPR023798">
    <property type="entry name" value="Ribosomal_uS7_dom"/>
</dbReference>
<keyword evidence="2 6" id="KW-0689">Ribosomal protein</keyword>
<dbReference type="SUPFAM" id="SSF47973">
    <property type="entry name" value="Ribosomal protein S7"/>
    <property type="match status" value="1"/>
</dbReference>